<keyword evidence="6" id="KW-1185">Reference proteome</keyword>
<evidence type="ECO:0000256" key="2">
    <source>
        <dbReference type="ARBA" id="ARBA00023125"/>
    </source>
</evidence>
<dbReference type="EMBL" id="BAABJZ010000071">
    <property type="protein sequence ID" value="GAA4887469.1"/>
    <property type="molecule type" value="Genomic_DNA"/>
</dbReference>
<dbReference type="SMART" id="SM00422">
    <property type="entry name" value="HTH_MERR"/>
    <property type="match status" value="1"/>
</dbReference>
<dbReference type="Proteomes" id="UP001499988">
    <property type="component" value="Unassembled WGS sequence"/>
</dbReference>
<dbReference type="NCBIfam" id="NF007069">
    <property type="entry name" value="PRK09514.1"/>
    <property type="match status" value="1"/>
</dbReference>
<accession>A0ABP9EX44</accession>
<dbReference type="InterPro" id="IPR047057">
    <property type="entry name" value="MerR_fam"/>
</dbReference>
<dbReference type="SUPFAM" id="SSF46955">
    <property type="entry name" value="Putative DNA-binding domain"/>
    <property type="match status" value="1"/>
</dbReference>
<dbReference type="PROSITE" id="PS50937">
    <property type="entry name" value="HTH_MERR_2"/>
    <property type="match status" value="1"/>
</dbReference>
<evidence type="ECO:0000256" key="3">
    <source>
        <dbReference type="ARBA" id="ARBA00023163"/>
    </source>
</evidence>
<dbReference type="RefSeq" id="WP_345335347.1">
    <property type="nucleotide sequence ID" value="NZ_BAABJZ010000071.1"/>
</dbReference>
<keyword evidence="2" id="KW-0238">DNA-binding</keyword>
<dbReference type="InterPro" id="IPR009061">
    <property type="entry name" value="DNA-bd_dom_put_sf"/>
</dbReference>
<dbReference type="Pfam" id="PF00376">
    <property type="entry name" value="MerR"/>
    <property type="match status" value="1"/>
</dbReference>
<dbReference type="PRINTS" id="PR00040">
    <property type="entry name" value="HTHMERR"/>
</dbReference>
<dbReference type="CDD" id="cd04770">
    <property type="entry name" value="HTH_HMRTR"/>
    <property type="match status" value="1"/>
</dbReference>
<dbReference type="InterPro" id="IPR015358">
    <property type="entry name" value="Tscrpt_reg_MerR_DNA-bd"/>
</dbReference>
<keyword evidence="3" id="KW-0804">Transcription</keyword>
<evidence type="ECO:0000256" key="1">
    <source>
        <dbReference type="ARBA" id="ARBA00023015"/>
    </source>
</evidence>
<dbReference type="Pfam" id="PF09278">
    <property type="entry name" value="MerR-DNA-bind"/>
    <property type="match status" value="1"/>
</dbReference>
<dbReference type="Gene3D" id="1.10.1660.10">
    <property type="match status" value="1"/>
</dbReference>
<reference evidence="6" key="1">
    <citation type="journal article" date="2019" name="Int. J. Syst. Evol. Microbiol.">
        <title>The Global Catalogue of Microorganisms (GCM) 10K type strain sequencing project: providing services to taxonomists for standard genome sequencing and annotation.</title>
        <authorList>
            <consortium name="The Broad Institute Genomics Platform"/>
            <consortium name="The Broad Institute Genome Sequencing Center for Infectious Disease"/>
            <person name="Wu L."/>
            <person name="Ma J."/>
        </authorList>
    </citation>
    <scope>NUCLEOTIDE SEQUENCE [LARGE SCALE GENOMIC DNA]</scope>
    <source>
        <strain evidence="6">JCM 18401</strain>
    </source>
</reference>
<feature type="domain" description="HTH merR-type" evidence="4">
    <location>
        <begin position="1"/>
        <end position="70"/>
    </location>
</feature>
<evidence type="ECO:0000259" key="4">
    <source>
        <dbReference type="PROSITE" id="PS50937"/>
    </source>
</evidence>
<dbReference type="PANTHER" id="PTHR30204">
    <property type="entry name" value="REDOX-CYCLING DRUG-SENSING TRANSCRIPTIONAL ACTIVATOR SOXR"/>
    <property type="match status" value="1"/>
</dbReference>
<evidence type="ECO:0000313" key="6">
    <source>
        <dbReference type="Proteomes" id="UP001499988"/>
    </source>
</evidence>
<evidence type="ECO:0000313" key="5">
    <source>
        <dbReference type="EMBL" id="GAA4887469.1"/>
    </source>
</evidence>
<sequence length="134" mass="15035">MFRIGELARQYQIKADTLRYYEKNGLLAPSERSASGYRLYSHADAVKLRFILKAKAVGFSLAEIQELLTIEANRSQWACQDVKGMVESKVAQLEVKMAELTRFRDSLQELADACCGGPESAENCSILDALEVRQ</sequence>
<name>A0ABP9EX44_9GAMM</name>
<organism evidence="5 6">
    <name type="scientific">Ferrimonas pelagia</name>
    <dbReference type="NCBI Taxonomy" id="1177826"/>
    <lineage>
        <taxon>Bacteria</taxon>
        <taxon>Pseudomonadati</taxon>
        <taxon>Pseudomonadota</taxon>
        <taxon>Gammaproteobacteria</taxon>
        <taxon>Alteromonadales</taxon>
        <taxon>Ferrimonadaceae</taxon>
        <taxon>Ferrimonas</taxon>
    </lineage>
</organism>
<protein>
    <submittedName>
        <fullName evidence="5">Zn(2+)-responsive transcriptional regulator</fullName>
    </submittedName>
</protein>
<comment type="caution">
    <text evidence="5">The sequence shown here is derived from an EMBL/GenBank/DDBJ whole genome shotgun (WGS) entry which is preliminary data.</text>
</comment>
<gene>
    <name evidence="5" type="primary">zntR</name>
    <name evidence="5" type="ORF">GCM10023333_21110</name>
</gene>
<proteinExistence type="predicted"/>
<dbReference type="InterPro" id="IPR000551">
    <property type="entry name" value="MerR-type_HTH_dom"/>
</dbReference>
<dbReference type="PANTHER" id="PTHR30204:SF92">
    <property type="entry name" value="HTH-TYPE TRANSCRIPTIONAL REGULATOR ZNTR"/>
    <property type="match status" value="1"/>
</dbReference>
<dbReference type="NCBIfam" id="TIGR02043">
    <property type="entry name" value="ZntR"/>
    <property type="match status" value="1"/>
</dbReference>
<keyword evidence="1" id="KW-0805">Transcription regulation</keyword>
<dbReference type="InterPro" id="IPR011788">
    <property type="entry name" value="ZntR"/>
</dbReference>